<dbReference type="Gene3D" id="3.10.129.10">
    <property type="entry name" value="Hotdog Thioesterase"/>
    <property type="match status" value="2"/>
</dbReference>
<dbReference type="InterPro" id="IPR054545">
    <property type="entry name" value="ApeI-like"/>
</dbReference>
<evidence type="ECO:0000256" key="1">
    <source>
        <dbReference type="ARBA" id="ARBA00023239"/>
    </source>
</evidence>
<dbReference type="PANTHER" id="PTHR30272:SF1">
    <property type="entry name" value="3-HYDROXYACYL-[ACYL-CARRIER-PROTEIN] DEHYDRATASE"/>
    <property type="match status" value="1"/>
</dbReference>
<dbReference type="Proteomes" id="UP000054785">
    <property type="component" value="Unassembled WGS sequence"/>
</dbReference>
<comment type="caution">
    <text evidence="3">The sequence shown here is derived from an EMBL/GenBank/DDBJ whole genome shotgun (WGS) entry which is preliminary data.</text>
</comment>
<keyword evidence="1" id="KW-0456">Lyase</keyword>
<gene>
    <name evidence="3" type="primary">fabA</name>
    <name evidence="3" type="ORF">Lgee_1698</name>
</gene>
<dbReference type="GO" id="GO:0016829">
    <property type="term" value="F:lyase activity"/>
    <property type="evidence" value="ECO:0007669"/>
    <property type="project" value="UniProtKB-KW"/>
</dbReference>
<dbReference type="Pfam" id="PF22818">
    <property type="entry name" value="ApeI-like"/>
    <property type="match status" value="1"/>
</dbReference>
<evidence type="ECO:0000259" key="2">
    <source>
        <dbReference type="Pfam" id="PF22818"/>
    </source>
</evidence>
<organism evidence="3 4">
    <name type="scientific">Legionella geestiana</name>
    <dbReference type="NCBI Taxonomy" id="45065"/>
    <lineage>
        <taxon>Bacteria</taxon>
        <taxon>Pseudomonadati</taxon>
        <taxon>Pseudomonadota</taxon>
        <taxon>Gammaproteobacteria</taxon>
        <taxon>Legionellales</taxon>
        <taxon>Legionellaceae</taxon>
        <taxon>Legionella</taxon>
    </lineage>
</organism>
<dbReference type="PATRIC" id="fig|45065.4.peg.1843"/>
<evidence type="ECO:0000313" key="3">
    <source>
        <dbReference type="EMBL" id="KTC97884.1"/>
    </source>
</evidence>
<keyword evidence="4" id="KW-1185">Reference proteome</keyword>
<dbReference type="InterPro" id="IPR029069">
    <property type="entry name" value="HotDog_dom_sf"/>
</dbReference>
<name>A0A0W0TQP5_9GAMM</name>
<dbReference type="InterPro" id="IPR013114">
    <property type="entry name" value="FabA_FabZ"/>
</dbReference>
<accession>A0A0W0TQP5</accession>
<protein>
    <submittedName>
        <fullName evidence="3">(3R)-hydroxymyristoyl-ACP dehydratase</fullName>
    </submittedName>
</protein>
<dbReference type="RefSeq" id="WP_028386834.1">
    <property type="nucleotide sequence ID" value="NZ_CAAAHN010000033.1"/>
</dbReference>
<dbReference type="SUPFAM" id="SSF54637">
    <property type="entry name" value="Thioesterase/thiol ester dehydrase-isomerase"/>
    <property type="match status" value="2"/>
</dbReference>
<sequence length="285" mass="31734">MRFLFVDRITAFEPRHYVRGERTIKQDEFYLCKDAQGELCFVPSLVGETLGQLAAWNVMHSLDFASRPVAGVVSSVIFSGAARPGETLTLESFIDELDEKAVSYHSVATVEGREVLRVEGALGPLLPMESFIDSTTVRAQFDALFQTTPDHDLRCLSPINERLLCCDKITSETSGEGLTGRLFVAPDAPWFADHFPRKPVLPMTVLIECMSNLAREFLARNALQGYRLQEVRKIKMNAFVEPGSTLLVHVRQKACGSDEQVLVLRSDLDGRRVCVCEMRFSATGG</sequence>
<proteinExistence type="predicted"/>
<dbReference type="STRING" id="45065.Lgee_1698"/>
<feature type="domain" description="ApeI dehydratase-like" evidence="2">
    <location>
        <begin position="174"/>
        <end position="254"/>
    </location>
</feature>
<dbReference type="AlphaFoldDB" id="A0A0W0TQP5"/>
<evidence type="ECO:0000313" key="4">
    <source>
        <dbReference type="Proteomes" id="UP000054785"/>
    </source>
</evidence>
<dbReference type="PANTHER" id="PTHR30272">
    <property type="entry name" value="3-HYDROXYACYL-[ACYL-CARRIER-PROTEIN] DEHYDRATASE"/>
    <property type="match status" value="1"/>
</dbReference>
<reference evidence="3 4" key="1">
    <citation type="submission" date="2015-11" db="EMBL/GenBank/DDBJ databases">
        <title>Genomic analysis of 38 Legionella species identifies large and diverse effector repertoires.</title>
        <authorList>
            <person name="Burstein D."/>
            <person name="Amaro F."/>
            <person name="Zusman T."/>
            <person name="Lifshitz Z."/>
            <person name="Cohen O."/>
            <person name="Gilbert J.A."/>
            <person name="Pupko T."/>
            <person name="Shuman H.A."/>
            <person name="Segal G."/>
        </authorList>
    </citation>
    <scope>NUCLEOTIDE SEQUENCE [LARGE SCALE GENOMIC DNA]</scope>
    <source>
        <strain evidence="3 4">ATCC 49504</strain>
    </source>
</reference>
<dbReference type="OrthoDB" id="4547918at2"/>
<dbReference type="EMBL" id="LNYC01000069">
    <property type="protein sequence ID" value="KTC97884.1"/>
    <property type="molecule type" value="Genomic_DNA"/>
</dbReference>